<dbReference type="CDD" id="cd02966">
    <property type="entry name" value="TlpA_like_family"/>
    <property type="match status" value="1"/>
</dbReference>
<feature type="chain" id="PRO_5045732759" evidence="1">
    <location>
        <begin position="25"/>
        <end position="439"/>
    </location>
</feature>
<feature type="signal peptide" evidence="1">
    <location>
        <begin position="1"/>
        <end position="24"/>
    </location>
</feature>
<keyword evidence="4" id="KW-1185">Reference proteome</keyword>
<proteinExistence type="predicted"/>
<keyword evidence="1" id="KW-0732">Signal</keyword>
<dbReference type="EMBL" id="JBHTJI010000042">
    <property type="protein sequence ID" value="MFD0991143.1"/>
    <property type="molecule type" value="Genomic_DNA"/>
</dbReference>
<evidence type="ECO:0000313" key="4">
    <source>
        <dbReference type="Proteomes" id="UP001597061"/>
    </source>
</evidence>
<reference evidence="4" key="1">
    <citation type="journal article" date="2019" name="Int. J. Syst. Evol. Microbiol.">
        <title>The Global Catalogue of Microorganisms (GCM) 10K type strain sequencing project: providing services to taxonomists for standard genome sequencing and annotation.</title>
        <authorList>
            <consortium name="The Broad Institute Genomics Platform"/>
            <consortium name="The Broad Institute Genome Sequencing Center for Infectious Disease"/>
            <person name="Wu L."/>
            <person name="Ma J."/>
        </authorList>
    </citation>
    <scope>NUCLEOTIDE SEQUENCE [LARGE SCALE GENOMIC DNA]</scope>
    <source>
        <strain evidence="4">CCUG 62414</strain>
    </source>
</reference>
<gene>
    <name evidence="3" type="ORF">ACFQ1R_13630</name>
</gene>
<organism evidence="3 4">
    <name type="scientific">Mariniflexile jejuense</name>
    <dbReference type="NCBI Taxonomy" id="1173582"/>
    <lineage>
        <taxon>Bacteria</taxon>
        <taxon>Pseudomonadati</taxon>
        <taxon>Bacteroidota</taxon>
        <taxon>Flavobacteriia</taxon>
        <taxon>Flavobacteriales</taxon>
        <taxon>Flavobacteriaceae</taxon>
        <taxon>Mariniflexile</taxon>
    </lineage>
</organism>
<dbReference type="InterPro" id="IPR000866">
    <property type="entry name" value="AhpC/TSA"/>
</dbReference>
<dbReference type="PANTHER" id="PTHR42852:SF13">
    <property type="entry name" value="PROTEIN DIPZ"/>
    <property type="match status" value="1"/>
</dbReference>
<evidence type="ECO:0000313" key="3">
    <source>
        <dbReference type="EMBL" id="MFD0991143.1"/>
    </source>
</evidence>
<dbReference type="Gene3D" id="3.40.30.10">
    <property type="entry name" value="Glutaredoxin"/>
    <property type="match status" value="1"/>
</dbReference>
<dbReference type="RefSeq" id="WP_379926822.1">
    <property type="nucleotide sequence ID" value="NZ_JBHTJI010000042.1"/>
</dbReference>
<accession>A0ABW3JNN4</accession>
<comment type="caution">
    <text evidence="3">The sequence shown here is derived from an EMBL/GenBank/DDBJ whole genome shotgun (WGS) entry which is preliminary data.</text>
</comment>
<dbReference type="InterPro" id="IPR013766">
    <property type="entry name" value="Thioredoxin_domain"/>
</dbReference>
<evidence type="ECO:0000256" key="1">
    <source>
        <dbReference type="SAM" id="SignalP"/>
    </source>
</evidence>
<dbReference type="InterPro" id="IPR050553">
    <property type="entry name" value="Thioredoxin_ResA/DsbE_sf"/>
</dbReference>
<feature type="domain" description="Thioredoxin" evidence="2">
    <location>
        <begin position="291"/>
        <end position="437"/>
    </location>
</feature>
<dbReference type="Pfam" id="PF00578">
    <property type="entry name" value="AhpC-TSA"/>
    <property type="match status" value="1"/>
</dbReference>
<sequence>MKKIKNIKRMLMLLSLGLVTHLTAQSNIQASNEAADWEHLDYLKKVICKPPEQCQQVANFTLLEYLKYIDELKITKSELAEAFMDTYSNSAHYDEALSLFLSEYFTPLFIAKPIDRIHIQLIEKLPRRGSADAWLKAYRLLPIDTEKKDAWLEKGNAYVKAIVNSNASWERKAQFEQSLYNRDINIALKTFYYLPKDPLESDYWKSLEKTQWDAFWNRLLDLLETYPDSERLTAYVMAVLNEFKRFSPELSLTYMKEALVFSQKEQLSHRKGFKALHRATSDNLLALEQLDSSSKDAPLNMVFTAMDGRHIDLSDMKGKVVLIDFWSTRCPPCIAAMPHLKQLYDTYKNKGFEIIGIANEGDTSKAAILKILSKTKADWPQRLDTGQEASVSYHALYEIRKLPTLWLIDKAGKLVEKDVKHGDVEALIRKYLNLDAASN</sequence>
<dbReference type="Proteomes" id="UP001597061">
    <property type="component" value="Unassembled WGS sequence"/>
</dbReference>
<dbReference type="PANTHER" id="PTHR42852">
    <property type="entry name" value="THIOL:DISULFIDE INTERCHANGE PROTEIN DSBE"/>
    <property type="match status" value="1"/>
</dbReference>
<protein>
    <submittedName>
        <fullName evidence="3">TlpA family protein disulfide reductase</fullName>
    </submittedName>
</protein>
<dbReference type="PROSITE" id="PS51352">
    <property type="entry name" value="THIOREDOXIN_2"/>
    <property type="match status" value="1"/>
</dbReference>
<name>A0ABW3JNN4_9FLAO</name>
<dbReference type="InterPro" id="IPR036249">
    <property type="entry name" value="Thioredoxin-like_sf"/>
</dbReference>
<dbReference type="SUPFAM" id="SSF52833">
    <property type="entry name" value="Thioredoxin-like"/>
    <property type="match status" value="1"/>
</dbReference>
<evidence type="ECO:0000259" key="2">
    <source>
        <dbReference type="PROSITE" id="PS51352"/>
    </source>
</evidence>